<dbReference type="InterPro" id="IPR018929">
    <property type="entry name" value="DUF2510"/>
</dbReference>
<evidence type="ECO:0000313" key="4">
    <source>
        <dbReference type="Proteomes" id="UP000282460"/>
    </source>
</evidence>
<sequence>MPAGWYPDPSDARVWRYWNATAWTENTAPRTLPAPLPPVIAPNTSEVPIPAGRTKPGKGAAPKWLWPTVIVVAIITSLLLSELAMNFAADVAVRDF</sequence>
<dbReference type="AlphaFoldDB" id="A0A3L7JAN6"/>
<feature type="domain" description="DUF2510" evidence="2">
    <location>
        <begin position="3"/>
        <end position="35"/>
    </location>
</feature>
<keyword evidence="1" id="KW-0812">Transmembrane</keyword>
<name>A0A3L7JAN6_9MICO</name>
<evidence type="ECO:0000256" key="1">
    <source>
        <dbReference type="SAM" id="Phobius"/>
    </source>
</evidence>
<gene>
    <name evidence="3" type="ORF">D9V28_04930</name>
</gene>
<dbReference type="EMBL" id="RCWJ01000001">
    <property type="protein sequence ID" value="RLQ86541.1"/>
    <property type="molecule type" value="Genomic_DNA"/>
</dbReference>
<dbReference type="OrthoDB" id="5244233at2"/>
<keyword evidence="1" id="KW-1133">Transmembrane helix</keyword>
<comment type="caution">
    <text evidence="3">The sequence shown here is derived from an EMBL/GenBank/DDBJ whole genome shotgun (WGS) entry which is preliminary data.</text>
</comment>
<organism evidence="3 4">
    <name type="scientific">Mycetocola zhadangensis</name>
    <dbReference type="NCBI Taxonomy" id="1164595"/>
    <lineage>
        <taxon>Bacteria</taxon>
        <taxon>Bacillati</taxon>
        <taxon>Actinomycetota</taxon>
        <taxon>Actinomycetes</taxon>
        <taxon>Micrococcales</taxon>
        <taxon>Microbacteriaceae</taxon>
        <taxon>Mycetocola</taxon>
    </lineage>
</organism>
<protein>
    <submittedName>
        <fullName evidence="3">DUF2510 domain-containing protein</fullName>
    </submittedName>
</protein>
<accession>A0A3L7JAN6</accession>
<evidence type="ECO:0000313" key="3">
    <source>
        <dbReference type="EMBL" id="RLQ86541.1"/>
    </source>
</evidence>
<reference evidence="3 4" key="1">
    <citation type="submission" date="2018-10" db="EMBL/GenBank/DDBJ databases">
        <authorList>
            <person name="Li J."/>
        </authorList>
    </citation>
    <scope>NUCLEOTIDE SEQUENCE [LARGE SCALE GENOMIC DNA]</scope>
    <source>
        <strain evidence="3 4">ZD1-4</strain>
    </source>
</reference>
<evidence type="ECO:0000259" key="2">
    <source>
        <dbReference type="Pfam" id="PF10708"/>
    </source>
</evidence>
<dbReference type="Pfam" id="PF10708">
    <property type="entry name" value="DUF2510"/>
    <property type="match status" value="1"/>
</dbReference>
<proteinExistence type="predicted"/>
<feature type="transmembrane region" description="Helical" evidence="1">
    <location>
        <begin position="64"/>
        <end position="84"/>
    </location>
</feature>
<dbReference type="Proteomes" id="UP000282460">
    <property type="component" value="Unassembled WGS sequence"/>
</dbReference>
<keyword evidence="1" id="KW-0472">Membrane</keyword>
<keyword evidence="4" id="KW-1185">Reference proteome</keyword>